<name>A0A9P4NJ56_9PEZI</name>
<dbReference type="OrthoDB" id="418242at2759"/>
<feature type="compositionally biased region" description="Basic and acidic residues" evidence="7">
    <location>
        <begin position="472"/>
        <end position="481"/>
    </location>
</feature>
<evidence type="ECO:0000256" key="4">
    <source>
        <dbReference type="ARBA" id="ARBA00023242"/>
    </source>
</evidence>
<proteinExistence type="inferred from homology"/>
<evidence type="ECO:0000256" key="5">
    <source>
        <dbReference type="ARBA" id="ARBA00023306"/>
    </source>
</evidence>
<keyword evidence="4 6" id="KW-0539">Nucleus</keyword>
<evidence type="ECO:0000259" key="8">
    <source>
        <dbReference type="Pfam" id="PF12830"/>
    </source>
</evidence>
<dbReference type="InterPro" id="IPR026003">
    <property type="entry name" value="Cohesin_HEAT"/>
</dbReference>
<gene>
    <name evidence="9" type="ORF">EJ08DRAFT_443726</name>
</gene>
<dbReference type="PANTHER" id="PTHR21704:SF18">
    <property type="entry name" value="NIPPED-B-LIKE PROTEIN"/>
    <property type="match status" value="1"/>
</dbReference>
<comment type="caution">
    <text evidence="9">The sequence shown here is derived from an EMBL/GenBank/DDBJ whole genome shotgun (WGS) entry which is preliminary data.</text>
</comment>
<keyword evidence="5 6" id="KW-0131">Cell cycle</keyword>
<dbReference type="SUPFAM" id="SSF48371">
    <property type="entry name" value="ARM repeat"/>
    <property type="match status" value="1"/>
</dbReference>
<dbReference type="Pfam" id="PF12765">
    <property type="entry name" value="Cohesin_HEAT"/>
    <property type="match status" value="1"/>
</dbReference>
<dbReference type="GO" id="GO:0034087">
    <property type="term" value="P:establishment of mitotic sister chromatid cohesion"/>
    <property type="evidence" value="ECO:0007669"/>
    <property type="project" value="TreeGrafter"/>
</dbReference>
<dbReference type="Proteomes" id="UP000800235">
    <property type="component" value="Unassembled WGS sequence"/>
</dbReference>
<evidence type="ECO:0000256" key="6">
    <source>
        <dbReference type="RuleBase" id="RU364107"/>
    </source>
</evidence>
<dbReference type="InterPro" id="IPR024986">
    <property type="entry name" value="Nipped-B_C"/>
</dbReference>
<keyword evidence="10" id="KW-1185">Reference proteome</keyword>
<evidence type="ECO:0000256" key="2">
    <source>
        <dbReference type="ARBA" id="ARBA00009252"/>
    </source>
</evidence>
<dbReference type="GO" id="GO:0061775">
    <property type="term" value="F:cohesin loader activity"/>
    <property type="evidence" value="ECO:0007669"/>
    <property type="project" value="InterPro"/>
</dbReference>
<dbReference type="InterPro" id="IPR033031">
    <property type="entry name" value="Scc2/Nipped-B"/>
</dbReference>
<comment type="subcellular location">
    <subcellularLocation>
        <location evidence="1 6">Nucleus</location>
    </subcellularLocation>
</comment>
<dbReference type="PANTHER" id="PTHR21704">
    <property type="entry name" value="NIPPED-B-LIKE PROTEIN DELANGIN SCC2-RELATED"/>
    <property type="match status" value="1"/>
</dbReference>
<evidence type="ECO:0000313" key="9">
    <source>
        <dbReference type="EMBL" id="KAF2423552.1"/>
    </source>
</evidence>
<feature type="region of interest" description="Disordered" evidence="7">
    <location>
        <begin position="1628"/>
        <end position="1710"/>
    </location>
</feature>
<dbReference type="GO" id="GO:0010468">
    <property type="term" value="P:regulation of gene expression"/>
    <property type="evidence" value="ECO:0007669"/>
    <property type="project" value="InterPro"/>
</dbReference>
<dbReference type="Gene3D" id="1.25.10.10">
    <property type="entry name" value="Leucine-rich Repeat Variant"/>
    <property type="match status" value="1"/>
</dbReference>
<feature type="region of interest" description="Disordered" evidence="7">
    <location>
        <begin position="462"/>
        <end position="510"/>
    </location>
</feature>
<protein>
    <recommendedName>
        <fullName evidence="6">Sister chromatid cohesion protein</fullName>
    </recommendedName>
</protein>
<evidence type="ECO:0000256" key="7">
    <source>
        <dbReference type="SAM" id="MobiDB-lite"/>
    </source>
</evidence>
<dbReference type="InterPro" id="IPR011989">
    <property type="entry name" value="ARM-like"/>
</dbReference>
<dbReference type="GO" id="GO:1990414">
    <property type="term" value="P:replication-born double-strand break repair via sister chromatid exchange"/>
    <property type="evidence" value="ECO:0007669"/>
    <property type="project" value="TreeGrafter"/>
</dbReference>
<accession>A0A9P4NJ56</accession>
<keyword evidence="3 6" id="KW-0677">Repeat</keyword>
<feature type="region of interest" description="Disordered" evidence="7">
    <location>
        <begin position="1543"/>
        <end position="1567"/>
    </location>
</feature>
<feature type="compositionally biased region" description="Low complexity" evidence="7">
    <location>
        <begin position="1694"/>
        <end position="1703"/>
    </location>
</feature>
<comment type="similarity">
    <text evidence="2 6">Belongs to the SCC2/Nipped-B family.</text>
</comment>
<feature type="compositionally biased region" description="Basic residues" evidence="7">
    <location>
        <begin position="1663"/>
        <end position="1679"/>
    </location>
</feature>
<dbReference type="InterPro" id="IPR016024">
    <property type="entry name" value="ARM-type_fold"/>
</dbReference>
<feature type="region of interest" description="Disordered" evidence="7">
    <location>
        <begin position="1"/>
        <end position="32"/>
    </location>
</feature>
<dbReference type="GO" id="GO:0090694">
    <property type="term" value="C:Scc2-Scc4 cohesin loading complex"/>
    <property type="evidence" value="ECO:0007669"/>
    <property type="project" value="TreeGrafter"/>
</dbReference>
<sequence length="1710" mass="189237">MDKADVAYRYPTPETPPPVPKQAPRSPIPKREQINGSVHEAIALKSPKVVVKRSQTPTRTPTKVPVVSVDNHTRHATATQQTSAALEDFNAPKSSNPAILIPALQKPIQRADYQEFPEIDRDVSNGRKRKRDAEPRINIIVDQQQKADAALQNLQSTIYEVFEAEDNLQPDTSGAAYADTTLHFLQSAYNDADTHVLTRTTQNRLENAIQKAVSASSFGEIPVDDLLRVQKICESTISSIEALSLEISGDAGEGDIAEWLQQLELAENGLQAGRVLLRTMTAGREEKQLYSEDTLNIALESLEKVIEKVVRPVVEARKSSPGSSGVFEIYSKEKKALTALLHMASRVMRLLGDLIVKVDVAETVVFKVEALSTQLIFFENAYSEKDSALGTQRFETMRRGAMDVLAKIFARNQEQRQSIFTEILSSLEKLPVTRQSARQFKMPEGKPIQLVSALLMRLVQTSGSRSVKSKRSHEAKPKEDPSSDQEQTDESDDESEAPSPVKKSINTNFVVDDDLDPNDAIRDLRQLAMPLQMSAWKDASYVVNYLVQRALTSTKTGDQPYRNLLDIFTEDFISVLGLPDWPAAEMLLRVLCTQMVIIMDDEKRPVPAKNLALDLMGIIGSGLADLQTYISGARKTLDPQSKVTAGLLDLAGDLDDGEDLDINYFRGPNRVVLEYLHSQGLQDPQSQTARGYLLSQWGKGVLESMNKDDGPETAEEFPMQLRNMILDSDWLHNEYDAFESVTNTQARYASTLITLTLPLGKALPKILTTLITAMTGQQPTLRSRSLKSVSDLLTKDDKLLNRNKAFINSIIRCTQDKSAAVRDSALILLSKCFDKKPELEEQTYPLIISLSDDESIMVRKHAMKILKEIYLKNASQEIRSAIAAALMLRVKDLEDSVSEIARQSFEELWIAPFRNSKKDAVQTRLDLENQVSLIAKTTQRGESAVAVLETLLQTVLSPQSKLASANFQVCKDMVAIMFDGLIDNEAPSDRPSQQHLAEALSVFAKSEPRLFVNSQLRLLQPYLTNLSTTDNLPIYNSAVVIFCHVLPSLPSVEHDLLKEVAGTLVTSVSKITKTELPDTVQCLWVIRGVLKDPERIVRVMVSLLMGANAHKDKDLNDESKGAELRKVSRYIEIAGWFGKICNFDEQAADFRARFPSWTGKTVSGLIVDLIYPFTRQKYPRALRETALESIATICQGWPQHYLRADVSTSFELVFHNNDTKLEHIVLNGFLMFFHSEEKRSETGAEIKAGAGKEKGQERLATSFQSSDNDAGATTIAQKFLPHILRIALATTDDLALTATQVIASISRQGLVHPKECGPALVALETSTNKTIASVAYEEHKIVHTKHESMFEKEYMKAVQQAFKYQQDILKDPRGVTLNPVMPKLKPLFEVLKSGTGKVRKRFLANICARIDFDLPTLDLIGDIPNPVLFARFVIENLSFFDYARVDEILHLVACLERMVIRGTGTVVAHAIELEILKVEIVESSQQQEPDPTTQLLREQPLDAARVRHLAVASAILTMVWECRTHLRHLWGLQKAAVAAKSSTANNANGKTTVKDLNKPPTKQPFVSSDKHLDKIAAIIALLQTPEGHLTQCKSFAELLSVDNEVRVSSNNDGGEDDEDAELARQAAGYDTPDEDADGASEKGSTGRGRKRKGGVGVPGTPSGKKRKGNVGATPKKRGRPVGSGKKNLNLGVNGSRSSRSASGDGDGGWD</sequence>
<dbReference type="GO" id="GO:0003682">
    <property type="term" value="F:chromatin binding"/>
    <property type="evidence" value="ECO:0007669"/>
    <property type="project" value="TreeGrafter"/>
</dbReference>
<evidence type="ECO:0000256" key="3">
    <source>
        <dbReference type="ARBA" id="ARBA00022737"/>
    </source>
</evidence>
<dbReference type="Pfam" id="PF12830">
    <property type="entry name" value="Nipped-B_C"/>
    <property type="match status" value="1"/>
</dbReference>
<dbReference type="GO" id="GO:0071169">
    <property type="term" value="P:establishment of protein localization to chromatin"/>
    <property type="evidence" value="ECO:0007669"/>
    <property type="project" value="TreeGrafter"/>
</dbReference>
<feature type="compositionally biased region" description="Acidic residues" evidence="7">
    <location>
        <begin position="482"/>
        <end position="496"/>
    </location>
</feature>
<dbReference type="CDD" id="cd23958">
    <property type="entry name" value="SCC2"/>
    <property type="match status" value="1"/>
</dbReference>
<organism evidence="9 10">
    <name type="scientific">Tothia fuscella</name>
    <dbReference type="NCBI Taxonomy" id="1048955"/>
    <lineage>
        <taxon>Eukaryota</taxon>
        <taxon>Fungi</taxon>
        <taxon>Dikarya</taxon>
        <taxon>Ascomycota</taxon>
        <taxon>Pezizomycotina</taxon>
        <taxon>Dothideomycetes</taxon>
        <taxon>Pleosporomycetidae</taxon>
        <taxon>Venturiales</taxon>
        <taxon>Cylindrosympodiaceae</taxon>
        <taxon>Tothia</taxon>
    </lineage>
</organism>
<dbReference type="GO" id="GO:0140588">
    <property type="term" value="P:chromatin looping"/>
    <property type="evidence" value="ECO:0007669"/>
    <property type="project" value="InterPro"/>
</dbReference>
<evidence type="ECO:0000256" key="1">
    <source>
        <dbReference type="ARBA" id="ARBA00004123"/>
    </source>
</evidence>
<feature type="domain" description="Sister chromatid cohesion C-terminal" evidence="8">
    <location>
        <begin position="1272"/>
        <end position="1458"/>
    </location>
</feature>
<reference evidence="9" key="1">
    <citation type="journal article" date="2020" name="Stud. Mycol.">
        <title>101 Dothideomycetes genomes: a test case for predicting lifestyles and emergence of pathogens.</title>
        <authorList>
            <person name="Haridas S."/>
            <person name="Albert R."/>
            <person name="Binder M."/>
            <person name="Bloem J."/>
            <person name="Labutti K."/>
            <person name="Salamov A."/>
            <person name="Andreopoulos B."/>
            <person name="Baker S."/>
            <person name="Barry K."/>
            <person name="Bills G."/>
            <person name="Bluhm B."/>
            <person name="Cannon C."/>
            <person name="Castanera R."/>
            <person name="Culley D."/>
            <person name="Daum C."/>
            <person name="Ezra D."/>
            <person name="Gonzalez J."/>
            <person name="Henrissat B."/>
            <person name="Kuo A."/>
            <person name="Liang C."/>
            <person name="Lipzen A."/>
            <person name="Lutzoni F."/>
            <person name="Magnuson J."/>
            <person name="Mondo S."/>
            <person name="Nolan M."/>
            <person name="Ohm R."/>
            <person name="Pangilinan J."/>
            <person name="Park H.-J."/>
            <person name="Ramirez L."/>
            <person name="Alfaro M."/>
            <person name="Sun H."/>
            <person name="Tritt A."/>
            <person name="Yoshinaga Y."/>
            <person name="Zwiers L.-H."/>
            <person name="Turgeon B."/>
            <person name="Goodwin S."/>
            <person name="Spatafora J."/>
            <person name="Crous P."/>
            <person name="Grigoriev I."/>
        </authorList>
    </citation>
    <scope>NUCLEOTIDE SEQUENCE</scope>
    <source>
        <strain evidence="9">CBS 130266</strain>
    </source>
</reference>
<evidence type="ECO:0000313" key="10">
    <source>
        <dbReference type="Proteomes" id="UP000800235"/>
    </source>
</evidence>
<dbReference type="EMBL" id="MU007080">
    <property type="protein sequence ID" value="KAF2423552.1"/>
    <property type="molecule type" value="Genomic_DNA"/>
</dbReference>